<dbReference type="Pfam" id="PF10035">
    <property type="entry name" value="DUF2179"/>
    <property type="match status" value="1"/>
</dbReference>
<name>A0ABR8MZD6_9BACL</name>
<evidence type="ECO:0000259" key="7">
    <source>
        <dbReference type="Pfam" id="PF10035"/>
    </source>
</evidence>
<dbReference type="CDD" id="cd16380">
    <property type="entry name" value="YitT_C"/>
    <property type="match status" value="1"/>
</dbReference>
<keyword evidence="5 6" id="KW-0472">Membrane</keyword>
<feature type="transmembrane region" description="Helical" evidence="6">
    <location>
        <begin position="149"/>
        <end position="169"/>
    </location>
</feature>
<protein>
    <submittedName>
        <fullName evidence="8">YitT family protein</fullName>
    </submittedName>
</protein>
<dbReference type="InterPro" id="IPR003740">
    <property type="entry name" value="YitT"/>
</dbReference>
<evidence type="ECO:0000256" key="2">
    <source>
        <dbReference type="ARBA" id="ARBA00022475"/>
    </source>
</evidence>
<feature type="domain" description="DUF2179" evidence="7">
    <location>
        <begin position="221"/>
        <end position="275"/>
    </location>
</feature>
<evidence type="ECO:0000313" key="8">
    <source>
        <dbReference type="EMBL" id="MBD3919549.1"/>
    </source>
</evidence>
<feature type="transmembrane region" description="Helical" evidence="6">
    <location>
        <begin position="108"/>
        <end position="129"/>
    </location>
</feature>
<evidence type="ECO:0000256" key="5">
    <source>
        <dbReference type="ARBA" id="ARBA00023136"/>
    </source>
</evidence>
<evidence type="ECO:0000256" key="1">
    <source>
        <dbReference type="ARBA" id="ARBA00004651"/>
    </source>
</evidence>
<dbReference type="InterPro" id="IPR015867">
    <property type="entry name" value="N-reg_PII/ATP_PRibTrfase_C"/>
</dbReference>
<keyword evidence="2" id="KW-1003">Cell membrane</keyword>
<dbReference type="EMBL" id="JACXZA010000003">
    <property type="protein sequence ID" value="MBD3919549.1"/>
    <property type="molecule type" value="Genomic_DNA"/>
</dbReference>
<feature type="transmembrane region" description="Helical" evidence="6">
    <location>
        <begin position="12"/>
        <end position="34"/>
    </location>
</feature>
<dbReference type="Proteomes" id="UP000609346">
    <property type="component" value="Unassembled WGS sequence"/>
</dbReference>
<dbReference type="InterPro" id="IPR051461">
    <property type="entry name" value="UPF0750_membrane"/>
</dbReference>
<sequence>MPFNVHSAVRQLATVLLTLVSAVLVAIGFNLLLIPHQLLSGGISGISMMIGYIFGGNISWLYFVLNVPVLIWGWMMLGRRFVLLSMLAVVGTTIALQFVPVKQLADDIVLASVFGGLTVGFGSGLALRYGGSSGGFDIIASILSRKRDLPIGMIIFVLNGAVIAALALFTHDPDIALYSLISIFTAGKVVDLIHVRHIKITAFIVTKESDRILAKMLEHKRGITIIRTRGAFTANEQDMLMTVTTRYELAELRKTVLSLDPKAFVNIVETVGIIGQFYKPLP</sequence>
<keyword evidence="9" id="KW-1185">Reference proteome</keyword>
<dbReference type="Gene3D" id="3.30.70.120">
    <property type="match status" value="1"/>
</dbReference>
<comment type="subcellular location">
    <subcellularLocation>
        <location evidence="1">Cell membrane</location>
        <topology evidence="1">Multi-pass membrane protein</topology>
    </subcellularLocation>
</comment>
<evidence type="ECO:0000313" key="9">
    <source>
        <dbReference type="Proteomes" id="UP000609346"/>
    </source>
</evidence>
<reference evidence="8 9" key="1">
    <citation type="submission" date="2020-09" db="EMBL/GenBank/DDBJ databases">
        <title>Paenibacillus sp. strain PR3 16S rRNA gene Genome sequencing and assembly.</title>
        <authorList>
            <person name="Kim J."/>
        </authorList>
    </citation>
    <scope>NUCLEOTIDE SEQUENCE [LARGE SCALE GENOMIC DNA]</scope>
    <source>
        <strain evidence="8 9">PR3</strain>
    </source>
</reference>
<feature type="transmembrane region" description="Helical" evidence="6">
    <location>
        <begin position="46"/>
        <end position="74"/>
    </location>
</feature>
<accession>A0ABR8MZD6</accession>
<dbReference type="PANTHER" id="PTHR33545:SF5">
    <property type="entry name" value="UPF0750 MEMBRANE PROTEIN YITT"/>
    <property type="match status" value="1"/>
</dbReference>
<feature type="transmembrane region" description="Helical" evidence="6">
    <location>
        <begin position="175"/>
        <end position="193"/>
    </location>
</feature>
<comment type="caution">
    <text evidence="8">The sequence shown here is derived from an EMBL/GenBank/DDBJ whole genome shotgun (WGS) entry which is preliminary data.</text>
</comment>
<evidence type="ECO:0000256" key="4">
    <source>
        <dbReference type="ARBA" id="ARBA00022989"/>
    </source>
</evidence>
<dbReference type="RefSeq" id="WP_191203866.1">
    <property type="nucleotide sequence ID" value="NZ_JACXZA010000003.1"/>
</dbReference>
<dbReference type="Pfam" id="PF02588">
    <property type="entry name" value="YitT_membrane"/>
    <property type="match status" value="1"/>
</dbReference>
<organism evidence="8 9">
    <name type="scientific">Paenibacillus terricola</name>
    <dbReference type="NCBI Taxonomy" id="2763503"/>
    <lineage>
        <taxon>Bacteria</taxon>
        <taxon>Bacillati</taxon>
        <taxon>Bacillota</taxon>
        <taxon>Bacilli</taxon>
        <taxon>Bacillales</taxon>
        <taxon>Paenibacillaceae</taxon>
        <taxon>Paenibacillus</taxon>
    </lineage>
</organism>
<evidence type="ECO:0000256" key="3">
    <source>
        <dbReference type="ARBA" id="ARBA00022692"/>
    </source>
</evidence>
<proteinExistence type="predicted"/>
<gene>
    <name evidence="8" type="ORF">H8B09_12365</name>
</gene>
<dbReference type="PIRSF" id="PIRSF006483">
    <property type="entry name" value="Membrane_protein_YitT"/>
    <property type="match status" value="1"/>
</dbReference>
<dbReference type="PANTHER" id="PTHR33545">
    <property type="entry name" value="UPF0750 MEMBRANE PROTEIN YITT-RELATED"/>
    <property type="match status" value="1"/>
</dbReference>
<feature type="transmembrane region" description="Helical" evidence="6">
    <location>
        <begin position="81"/>
        <end position="102"/>
    </location>
</feature>
<evidence type="ECO:0000256" key="6">
    <source>
        <dbReference type="SAM" id="Phobius"/>
    </source>
</evidence>
<keyword evidence="4 6" id="KW-1133">Transmembrane helix</keyword>
<dbReference type="InterPro" id="IPR019264">
    <property type="entry name" value="DUF2179"/>
</dbReference>
<keyword evidence="3 6" id="KW-0812">Transmembrane</keyword>